<reference evidence="3 4" key="1">
    <citation type="submission" date="2020-11" db="EMBL/GenBank/DDBJ databases">
        <title>Carbohydrate-dependent, anaerobic sulfur respiration: A novel catabolism in halophilic archaea.</title>
        <authorList>
            <person name="Sorokin D.Y."/>
            <person name="Messina E."/>
            <person name="Smedile F."/>
            <person name="La Cono V."/>
            <person name="Hallsworth J.E."/>
            <person name="Yakimov M.M."/>
        </authorList>
    </citation>
    <scope>NUCLEOTIDE SEQUENCE [LARGE SCALE GENOMIC DNA]</scope>
    <source>
        <strain evidence="3 4">HSR-Est</strain>
        <plasmid evidence="3 4">pHSR-Est01</plasmid>
    </source>
</reference>
<evidence type="ECO:0000313" key="3">
    <source>
        <dbReference type="EMBL" id="QSG16403.1"/>
    </source>
</evidence>
<dbReference type="GO" id="GO:0004519">
    <property type="term" value="F:endonuclease activity"/>
    <property type="evidence" value="ECO:0007669"/>
    <property type="project" value="InterPro"/>
</dbReference>
<dbReference type="InterPro" id="IPR002711">
    <property type="entry name" value="HNH"/>
</dbReference>
<evidence type="ECO:0000259" key="2">
    <source>
        <dbReference type="SMART" id="SM00507"/>
    </source>
</evidence>
<dbReference type="SMART" id="SM00507">
    <property type="entry name" value="HNHc"/>
    <property type="match status" value="1"/>
</dbReference>
<dbReference type="Proteomes" id="UP000663292">
    <property type="component" value="Plasmid pHSR-Est01"/>
</dbReference>
<feature type="region of interest" description="Disordered" evidence="1">
    <location>
        <begin position="259"/>
        <end position="334"/>
    </location>
</feature>
<dbReference type="InterPro" id="IPR003615">
    <property type="entry name" value="HNH_nuc"/>
</dbReference>
<feature type="compositionally biased region" description="Basic and acidic residues" evidence="1">
    <location>
        <begin position="1"/>
        <end position="19"/>
    </location>
</feature>
<dbReference type="CDD" id="cd00085">
    <property type="entry name" value="HNHc"/>
    <property type="match status" value="1"/>
</dbReference>
<keyword evidence="3" id="KW-0238">DNA-binding</keyword>
<dbReference type="GeneID" id="68859517"/>
<feature type="compositionally biased region" description="Polar residues" evidence="1">
    <location>
        <begin position="20"/>
        <end position="44"/>
    </location>
</feature>
<feature type="domain" description="HNH nuclease" evidence="2">
    <location>
        <begin position="45"/>
        <end position="103"/>
    </location>
</feature>
<proteinExistence type="predicted"/>
<evidence type="ECO:0000256" key="1">
    <source>
        <dbReference type="SAM" id="MobiDB-lite"/>
    </source>
</evidence>
<dbReference type="RefSeq" id="WP_229123061.1">
    <property type="nucleotide sequence ID" value="NZ_CP064792.1"/>
</dbReference>
<dbReference type="GO" id="GO:0003677">
    <property type="term" value="F:DNA binding"/>
    <property type="evidence" value="ECO:0007669"/>
    <property type="project" value="UniProtKB-KW"/>
</dbReference>
<dbReference type="GO" id="GO:0008270">
    <property type="term" value="F:zinc ion binding"/>
    <property type="evidence" value="ECO:0007669"/>
    <property type="project" value="InterPro"/>
</dbReference>
<keyword evidence="3" id="KW-0614">Plasmid</keyword>
<geneLocation type="plasmid" evidence="3 4">
    <name>pHSR-Est01</name>
</geneLocation>
<feature type="compositionally biased region" description="Basic and acidic residues" evidence="1">
    <location>
        <begin position="278"/>
        <end position="288"/>
    </location>
</feature>
<keyword evidence="4" id="KW-1185">Reference proteome</keyword>
<protein>
    <submittedName>
        <fullName evidence="3">DNA-binding transcriptional regulator, HxlR family</fullName>
    </submittedName>
</protein>
<accession>A0A897P0D7</accession>
<feature type="region of interest" description="Disordered" evidence="1">
    <location>
        <begin position="1"/>
        <end position="44"/>
    </location>
</feature>
<organism evidence="3 4">
    <name type="scientific">Halapricum desulfuricans</name>
    <dbReference type="NCBI Taxonomy" id="2841257"/>
    <lineage>
        <taxon>Archaea</taxon>
        <taxon>Methanobacteriati</taxon>
        <taxon>Methanobacteriota</taxon>
        <taxon>Stenosarchaea group</taxon>
        <taxon>Halobacteria</taxon>
        <taxon>Halobacteriales</taxon>
        <taxon>Haloarculaceae</taxon>
        <taxon>Halapricum</taxon>
    </lineage>
</organism>
<dbReference type="Gene3D" id="1.10.30.50">
    <property type="match status" value="1"/>
</dbReference>
<feature type="compositionally biased region" description="Low complexity" evidence="1">
    <location>
        <begin position="301"/>
        <end position="312"/>
    </location>
</feature>
<dbReference type="Pfam" id="PF01844">
    <property type="entry name" value="HNH"/>
    <property type="match status" value="1"/>
</dbReference>
<evidence type="ECO:0000313" key="4">
    <source>
        <dbReference type="Proteomes" id="UP000663292"/>
    </source>
</evidence>
<sequence>MSPPEHTVDDTRRATDREPATQTASDGTNQPSTYRTTDTDSVNAATRREVLNDYGHRCQICGRRDPEHGGLATLQVHHIDRDPNGMDVHDPANLTVFCRSCHTWVHNRSTIAESPVELSAADRNNLLPQDIEILEYLEAHGPARTGDIVEAVSVDLTVTALRERLWMLMGLDNVVESRGRQLIDKDVETNEWGLPEQIANSSRGHIPDETQTLLQRVEDEQVRQALERGCSREDVAAVLGTTSRTTFTKEKRARALDFPLDAFSRGRPSASSPTDSDESVRDSERPAGDVDNSPAEDVTKSVKTASSSGSSVEAQDVMGRSTDETADDTDLGDVTNCSQVISLPVLLSEQSNQSLAELQESLPENICVSGVFSGP</sequence>
<dbReference type="EMBL" id="CP064792">
    <property type="protein sequence ID" value="QSG16403.1"/>
    <property type="molecule type" value="Genomic_DNA"/>
</dbReference>
<gene>
    <name evidence="3" type="primary">hxlR</name>
    <name evidence="3" type="ORF">HSEST_3139</name>
</gene>
<dbReference type="AlphaFoldDB" id="A0A897P0D7"/>
<name>A0A897P0D7_9EURY</name>